<dbReference type="PROSITE" id="PS51206">
    <property type="entry name" value="SF3_HELICASE_1"/>
    <property type="match status" value="1"/>
</dbReference>
<dbReference type="InterPro" id="IPR006500">
    <property type="entry name" value="Helicase_put_C_phage/plasmid"/>
</dbReference>
<dbReference type="InterPro" id="IPR014818">
    <property type="entry name" value="Phage/plasmid_primase_P4_C"/>
</dbReference>
<dbReference type="PANTHER" id="PTHR35372">
    <property type="entry name" value="ATP BINDING PROTEIN-RELATED"/>
    <property type="match status" value="1"/>
</dbReference>
<evidence type="ECO:0000259" key="4">
    <source>
        <dbReference type="PROSITE" id="PS51206"/>
    </source>
</evidence>
<dbReference type="Proteomes" id="UP000051412">
    <property type="component" value="Unassembled WGS sequence"/>
</dbReference>
<dbReference type="SUPFAM" id="SSF52540">
    <property type="entry name" value="P-loop containing nucleoside triphosphate hydrolases"/>
    <property type="match status" value="1"/>
</dbReference>
<organism evidence="5 6">
    <name type="scientific">Limosilactobacillus panis DSM 6035</name>
    <dbReference type="NCBI Taxonomy" id="1423782"/>
    <lineage>
        <taxon>Bacteria</taxon>
        <taxon>Bacillati</taxon>
        <taxon>Bacillota</taxon>
        <taxon>Bacilli</taxon>
        <taxon>Lactobacillales</taxon>
        <taxon>Lactobacillaceae</taxon>
        <taxon>Limosilactobacillus</taxon>
    </lineage>
</organism>
<keyword evidence="6" id="KW-1185">Reference proteome</keyword>
<dbReference type="EMBL" id="AZGM01000130">
    <property type="protein sequence ID" value="KRM25248.1"/>
    <property type="molecule type" value="Genomic_DNA"/>
</dbReference>
<feature type="domain" description="SF3 helicase" evidence="4">
    <location>
        <begin position="267"/>
        <end position="425"/>
    </location>
</feature>
<evidence type="ECO:0000256" key="1">
    <source>
        <dbReference type="ARBA" id="ARBA00022741"/>
    </source>
</evidence>
<comment type="caution">
    <text evidence="5">The sequence shown here is derived from an EMBL/GenBank/DDBJ whole genome shotgun (WGS) entry which is preliminary data.</text>
</comment>
<dbReference type="NCBIfam" id="TIGR01613">
    <property type="entry name" value="primase_Cterm"/>
    <property type="match status" value="1"/>
</dbReference>
<dbReference type="InterPro" id="IPR027417">
    <property type="entry name" value="P-loop_NTPase"/>
</dbReference>
<evidence type="ECO:0000313" key="5">
    <source>
        <dbReference type="EMBL" id="KRM25248.1"/>
    </source>
</evidence>
<dbReference type="InterPro" id="IPR051620">
    <property type="entry name" value="ORF904-like_C"/>
</dbReference>
<dbReference type="InterPro" id="IPR045455">
    <property type="entry name" value="NrS-1_pol-like_helicase"/>
</dbReference>
<evidence type="ECO:0000256" key="2">
    <source>
        <dbReference type="ARBA" id="ARBA00022801"/>
    </source>
</evidence>
<name>A0A0R1X532_9LACO</name>
<accession>A0A0R1X532</accession>
<dbReference type="GO" id="GO:0005524">
    <property type="term" value="F:ATP binding"/>
    <property type="evidence" value="ECO:0007669"/>
    <property type="project" value="UniProtKB-KW"/>
</dbReference>
<dbReference type="STRING" id="1423782.FD32_GL000917"/>
<reference evidence="5 6" key="1">
    <citation type="journal article" date="2015" name="Genome Announc.">
        <title>Expanding the biotechnology potential of lactobacilli through comparative genomics of 213 strains and associated genera.</title>
        <authorList>
            <person name="Sun Z."/>
            <person name="Harris H.M."/>
            <person name="McCann A."/>
            <person name="Guo C."/>
            <person name="Argimon S."/>
            <person name="Zhang W."/>
            <person name="Yang X."/>
            <person name="Jeffery I.B."/>
            <person name="Cooney J.C."/>
            <person name="Kagawa T.F."/>
            <person name="Liu W."/>
            <person name="Song Y."/>
            <person name="Salvetti E."/>
            <person name="Wrobel A."/>
            <person name="Rasinkangas P."/>
            <person name="Parkhill J."/>
            <person name="Rea M.C."/>
            <person name="O'Sullivan O."/>
            <person name="Ritari J."/>
            <person name="Douillard F.P."/>
            <person name="Paul Ross R."/>
            <person name="Yang R."/>
            <person name="Briner A.E."/>
            <person name="Felis G.E."/>
            <person name="de Vos W.M."/>
            <person name="Barrangou R."/>
            <person name="Klaenhammer T.R."/>
            <person name="Caufield P.W."/>
            <person name="Cui Y."/>
            <person name="Zhang H."/>
            <person name="O'Toole P.W."/>
        </authorList>
    </citation>
    <scope>NUCLEOTIDE SEQUENCE [LARGE SCALE GENOMIC DNA]</scope>
    <source>
        <strain evidence="5 6">DSM 6035</strain>
    </source>
</reference>
<dbReference type="PATRIC" id="fig|1423782.4.peg.949"/>
<dbReference type="AlphaFoldDB" id="A0A0R1X532"/>
<keyword evidence="1" id="KW-0547">Nucleotide-binding</keyword>
<dbReference type="Pfam" id="PF08706">
    <property type="entry name" value="D5_N"/>
    <property type="match status" value="1"/>
</dbReference>
<protein>
    <submittedName>
        <fullName evidence="5">Phage plasmid primase, P4 family domain protein</fullName>
    </submittedName>
</protein>
<dbReference type="Pfam" id="PF19263">
    <property type="entry name" value="DUF5906"/>
    <property type="match status" value="1"/>
</dbReference>
<evidence type="ECO:0000256" key="3">
    <source>
        <dbReference type="ARBA" id="ARBA00022840"/>
    </source>
</evidence>
<sequence>MKNDEDKMPTVEELQQDTFKVKYGIGQDFNSELEVLICDTYHVSDITTLFKANLQLKPFNTTYALTTKPSSISKEEKEKLSAAGITDHINCWKKLFNYFLPRWLFLYVNKSKKALDIGVDWAEYMKEYFQAYPIETFSQLESGIEYKEPLGAWKRLNNKEMFNVFNKQLIKTLGRWGIRQSHTLNAGITQTRNLAKAYTLNRRANTPEELVTPYLVAFRNGTYNFRTNELQAHNKNDYLLNLHDYIVDLNHPHAPNTDKLLNEMVGDAATFLKEFIGFCFYPNHSTFQDFVLLHGASGEGKSTLLNFIKEYLIGPDNFSALDPQTMGDRNNRFATSDLYSKELNVVPDISDKLIQDVSALKGLVGGDSIRAEFKGQSSFTFVSRAKNIWSANHLPDLRSSDANSALADRANVIKFINGDTRKSSNHFWQHHDMEKVKAERPQFVGECLELFHKVLKRHQQGLGRDSWTRPTSIKQATNEWLKHNDPVAEWLENVKENNPSLFQDGYFKKDDAYSDYRFWCNAEGRTIMSKKKLGDKLCSDYGFENKKVYTSNGQHLHSWVNKELKNEWNKIINDWSKTRPTINIG</sequence>
<proteinExistence type="predicted"/>
<dbReference type="InterPro" id="IPR014015">
    <property type="entry name" value="Helicase_SF3_DNA-vir"/>
</dbReference>
<dbReference type="GO" id="GO:0016787">
    <property type="term" value="F:hydrolase activity"/>
    <property type="evidence" value="ECO:0007669"/>
    <property type="project" value="UniProtKB-KW"/>
</dbReference>
<keyword evidence="2" id="KW-0378">Hydrolase</keyword>
<dbReference type="PANTHER" id="PTHR35372:SF2">
    <property type="entry name" value="SF3 HELICASE DOMAIN-CONTAINING PROTEIN"/>
    <property type="match status" value="1"/>
</dbReference>
<dbReference type="Gene3D" id="3.40.50.300">
    <property type="entry name" value="P-loop containing nucleotide triphosphate hydrolases"/>
    <property type="match status" value="1"/>
</dbReference>
<evidence type="ECO:0000313" key="6">
    <source>
        <dbReference type="Proteomes" id="UP000051412"/>
    </source>
</evidence>
<gene>
    <name evidence="5" type="ORF">FD32_GL000917</name>
</gene>
<keyword evidence="3" id="KW-0067">ATP-binding</keyword>